<accession>A0A7R9LMH3</accession>
<dbReference type="Proteomes" id="UP000728032">
    <property type="component" value="Unassembled WGS sequence"/>
</dbReference>
<dbReference type="InterPro" id="IPR033468">
    <property type="entry name" value="Metaxin_GST"/>
</dbReference>
<dbReference type="InterPro" id="IPR050931">
    <property type="entry name" value="Mito_Protein_Transport_Metaxin"/>
</dbReference>
<evidence type="ECO:0000259" key="3">
    <source>
        <dbReference type="Pfam" id="PF17171"/>
    </source>
</evidence>
<dbReference type="InterPro" id="IPR012336">
    <property type="entry name" value="Thioredoxin-like_fold"/>
</dbReference>
<feature type="compositionally biased region" description="Polar residues" evidence="2">
    <location>
        <begin position="129"/>
        <end position="140"/>
    </location>
</feature>
<proteinExistence type="inferred from homology"/>
<dbReference type="CDD" id="cd03080">
    <property type="entry name" value="GST_N_Metaxin_like"/>
    <property type="match status" value="1"/>
</dbReference>
<protein>
    <recommendedName>
        <fullName evidence="7">Failed axon connections protein</fullName>
    </recommendedName>
</protein>
<dbReference type="SFLD" id="SFLDG01180">
    <property type="entry name" value="SUF1"/>
    <property type="match status" value="1"/>
</dbReference>
<gene>
    <name evidence="5" type="ORF">ONB1V03_LOCUS4658</name>
</gene>
<evidence type="ECO:0000259" key="4">
    <source>
        <dbReference type="Pfam" id="PF17172"/>
    </source>
</evidence>
<dbReference type="CDD" id="cd03193">
    <property type="entry name" value="GST_C_Metaxin"/>
    <property type="match status" value="1"/>
</dbReference>
<organism evidence="5">
    <name type="scientific">Oppiella nova</name>
    <dbReference type="NCBI Taxonomy" id="334625"/>
    <lineage>
        <taxon>Eukaryota</taxon>
        <taxon>Metazoa</taxon>
        <taxon>Ecdysozoa</taxon>
        <taxon>Arthropoda</taxon>
        <taxon>Chelicerata</taxon>
        <taxon>Arachnida</taxon>
        <taxon>Acari</taxon>
        <taxon>Acariformes</taxon>
        <taxon>Sarcoptiformes</taxon>
        <taxon>Oribatida</taxon>
        <taxon>Brachypylina</taxon>
        <taxon>Oppioidea</taxon>
        <taxon>Oppiidae</taxon>
        <taxon>Oppiella</taxon>
    </lineage>
</organism>
<dbReference type="OrthoDB" id="5809458at2759"/>
<feature type="region of interest" description="Disordered" evidence="2">
    <location>
        <begin position="438"/>
        <end position="571"/>
    </location>
</feature>
<name>A0A7R9LMH3_9ACAR</name>
<dbReference type="InterPro" id="IPR036282">
    <property type="entry name" value="Glutathione-S-Trfase_C_sf"/>
</dbReference>
<dbReference type="Pfam" id="PF17171">
    <property type="entry name" value="GST_C_6"/>
    <property type="match status" value="1"/>
</dbReference>
<reference evidence="5" key="1">
    <citation type="submission" date="2020-11" db="EMBL/GenBank/DDBJ databases">
        <authorList>
            <person name="Tran Van P."/>
        </authorList>
    </citation>
    <scope>NUCLEOTIDE SEQUENCE</scope>
</reference>
<dbReference type="InterPro" id="IPR026928">
    <property type="entry name" value="FAX/IsoI-like"/>
</dbReference>
<evidence type="ECO:0000313" key="6">
    <source>
        <dbReference type="Proteomes" id="UP000728032"/>
    </source>
</evidence>
<dbReference type="AlphaFoldDB" id="A0A7R9LMH3"/>
<dbReference type="EMBL" id="CAJPVJ010001658">
    <property type="protein sequence ID" value="CAG2165112.1"/>
    <property type="molecule type" value="Genomic_DNA"/>
</dbReference>
<feature type="compositionally biased region" description="Low complexity" evidence="2">
    <location>
        <begin position="145"/>
        <end position="160"/>
    </location>
</feature>
<dbReference type="InterPro" id="IPR040079">
    <property type="entry name" value="Glutathione_S-Trfase"/>
</dbReference>
<evidence type="ECO:0000256" key="1">
    <source>
        <dbReference type="ARBA" id="ARBA00006475"/>
    </source>
</evidence>
<dbReference type="Gene3D" id="1.20.1050.10">
    <property type="match status" value="1"/>
</dbReference>
<dbReference type="SFLD" id="SFLDG01200">
    <property type="entry name" value="SUF1.1"/>
    <property type="match status" value="1"/>
</dbReference>
<keyword evidence="6" id="KW-1185">Reference proteome</keyword>
<dbReference type="GO" id="GO:0005737">
    <property type="term" value="C:cytoplasm"/>
    <property type="evidence" value="ECO:0007669"/>
    <property type="project" value="TreeGrafter"/>
</dbReference>
<feature type="region of interest" description="Disordered" evidence="2">
    <location>
        <begin position="107"/>
        <end position="168"/>
    </location>
</feature>
<dbReference type="SUPFAM" id="SSF52833">
    <property type="entry name" value="Thioredoxin-like"/>
    <property type="match status" value="1"/>
</dbReference>
<feature type="compositionally biased region" description="Low complexity" evidence="2">
    <location>
        <begin position="114"/>
        <end position="127"/>
    </location>
</feature>
<evidence type="ECO:0000313" key="5">
    <source>
        <dbReference type="EMBL" id="CAD7644414.1"/>
    </source>
</evidence>
<dbReference type="InterPro" id="IPR036249">
    <property type="entry name" value="Thioredoxin-like_sf"/>
</dbReference>
<dbReference type="SFLD" id="SFLDS00019">
    <property type="entry name" value="Glutathione_Transferase_(cytos"/>
    <property type="match status" value="1"/>
</dbReference>
<feature type="non-terminal residue" evidence="5">
    <location>
        <position position="1"/>
    </location>
</feature>
<evidence type="ECO:0000256" key="2">
    <source>
        <dbReference type="SAM" id="MobiDB-lite"/>
    </source>
</evidence>
<evidence type="ECO:0008006" key="7">
    <source>
        <dbReference type="Google" id="ProtNLM"/>
    </source>
</evidence>
<feature type="domain" description="Metaxin glutathione S-transferase" evidence="3">
    <location>
        <begin position="349"/>
        <end position="411"/>
    </location>
</feature>
<dbReference type="PANTHER" id="PTHR12289">
    <property type="entry name" value="METAXIN RELATED"/>
    <property type="match status" value="1"/>
</dbReference>
<dbReference type="PANTHER" id="PTHR12289:SF41">
    <property type="entry name" value="FAILED AXON CONNECTIONS-RELATED"/>
    <property type="match status" value="1"/>
</dbReference>
<dbReference type="Pfam" id="PF17172">
    <property type="entry name" value="GST_N_4"/>
    <property type="match status" value="1"/>
</dbReference>
<feature type="domain" description="Thioredoxin-like fold" evidence="4">
    <location>
        <begin position="199"/>
        <end position="293"/>
    </location>
</feature>
<dbReference type="EMBL" id="OC916483">
    <property type="protein sequence ID" value="CAD7644414.1"/>
    <property type="molecule type" value="Genomic_DNA"/>
</dbReference>
<sequence>RREGEMESPMDVIPYPIPWHNRETLSSARSVRLPYSAVRLTVSQRIVDASLSLHLLLHSYRQPLIHSVTQFTCITVAPITQSPLQTDPIHPYSVIVGDGRSHGTTAAAQTLPRTAMTSTTETATAGADQSANNQTGTQEPVSPVSETAEQQTETSTAETASPKKAALPKPTVHKVDYEKELVYLYQFARCPTIPSSSMFCLKVENWLRMSGVAFENIEPRPVHKSKKGQLPFVELNGKEIADSDIIIRDLTKHFDKDLDEGLTTDQKTVSHAFQSMLNNHTSWVVRWWRYNNPNAFVEASQLDIKRTLNSKMPARLVNMLFKIGFRANRNTVIAHGLGHHSEQEIYDFGKADIKALSDFLGDKDYFFGKEPHLLDCVAFAHLTQFLYIPFGGFKEWLETETPNLIALLDRIKSKYWSDWDQICTTLEMNTHLPKKELTAEEEEKIKKEEQKKEDEKKKKEEKKKQQEEKKKEREEKKKKDKEEKERKKKEKEEKEKAEKEKREKEKAEKEEKEKAEKEAKEKEAKEKAEAEKSGEAAKSEEKPTESTPETKESAPEEAAKGTADESGDKKE</sequence>
<comment type="similarity">
    <text evidence="1">Belongs to the FAX family.</text>
</comment>
<dbReference type="SUPFAM" id="SSF47616">
    <property type="entry name" value="GST C-terminal domain-like"/>
    <property type="match status" value="1"/>
</dbReference>